<dbReference type="InterPro" id="IPR036291">
    <property type="entry name" value="NAD(P)-bd_dom_sf"/>
</dbReference>
<gene>
    <name evidence="16" type="ORF">GCU85_02450</name>
</gene>
<keyword evidence="8 13" id="KW-0521">NADP</keyword>
<dbReference type="GO" id="GO:0050661">
    <property type="term" value="F:NADP binding"/>
    <property type="evidence" value="ECO:0007669"/>
    <property type="project" value="InterPro"/>
</dbReference>
<dbReference type="Pfam" id="PF01842">
    <property type="entry name" value="ACT"/>
    <property type="match status" value="1"/>
</dbReference>
<keyword evidence="6" id="KW-0028">Amino-acid biosynthesis</keyword>
<feature type="active site" description="Proton donor" evidence="12">
    <location>
        <position position="203"/>
    </location>
</feature>
<organism evidence="16 17">
    <name type="scientific">Ostreibacterium oceani</name>
    <dbReference type="NCBI Taxonomy" id="2654998"/>
    <lineage>
        <taxon>Bacteria</taxon>
        <taxon>Pseudomonadati</taxon>
        <taxon>Pseudomonadota</taxon>
        <taxon>Gammaproteobacteria</taxon>
        <taxon>Cardiobacteriales</taxon>
        <taxon>Ostreibacteriaceae</taxon>
        <taxon>Ostreibacterium</taxon>
    </lineage>
</organism>
<dbReference type="SUPFAM" id="SSF55021">
    <property type="entry name" value="ACT-like"/>
    <property type="match status" value="1"/>
</dbReference>
<evidence type="ECO:0000313" key="17">
    <source>
        <dbReference type="Proteomes" id="UP000471298"/>
    </source>
</evidence>
<evidence type="ECO:0000256" key="8">
    <source>
        <dbReference type="ARBA" id="ARBA00022857"/>
    </source>
</evidence>
<accession>A0A6N7F168</accession>
<dbReference type="InParanoid" id="A0A6N7F168"/>
<dbReference type="EC" id="1.1.1.3" evidence="4"/>
<comment type="catalytic activity">
    <reaction evidence="11">
        <text>L-homoserine + NAD(+) = L-aspartate 4-semialdehyde + NADH + H(+)</text>
        <dbReference type="Rhea" id="RHEA:15757"/>
        <dbReference type="ChEBI" id="CHEBI:15378"/>
        <dbReference type="ChEBI" id="CHEBI:57476"/>
        <dbReference type="ChEBI" id="CHEBI:57540"/>
        <dbReference type="ChEBI" id="CHEBI:57945"/>
        <dbReference type="ChEBI" id="CHEBI:537519"/>
        <dbReference type="EC" id="1.1.1.3"/>
    </reaction>
    <physiologicalReaction direction="right-to-left" evidence="11">
        <dbReference type="Rhea" id="RHEA:15759"/>
    </physiologicalReaction>
</comment>
<evidence type="ECO:0000256" key="9">
    <source>
        <dbReference type="ARBA" id="ARBA00023002"/>
    </source>
</evidence>
<keyword evidence="9 16" id="KW-0560">Oxidoreductase</keyword>
<dbReference type="GO" id="GO:0004412">
    <property type="term" value="F:homoserine dehydrogenase activity"/>
    <property type="evidence" value="ECO:0007669"/>
    <property type="project" value="UniProtKB-EC"/>
</dbReference>
<dbReference type="Pfam" id="PF00742">
    <property type="entry name" value="Homoserine_dh"/>
    <property type="match status" value="1"/>
</dbReference>
<feature type="binding site" evidence="13">
    <location>
        <position position="103"/>
    </location>
    <ligand>
        <name>NADPH</name>
        <dbReference type="ChEBI" id="CHEBI:57783"/>
    </ligand>
</feature>
<dbReference type="SUPFAM" id="SSF51735">
    <property type="entry name" value="NAD(P)-binding Rossmann-fold domains"/>
    <property type="match status" value="1"/>
</dbReference>
<dbReference type="Gene3D" id="3.40.50.720">
    <property type="entry name" value="NAD(P)-binding Rossmann-like Domain"/>
    <property type="match status" value="1"/>
</dbReference>
<dbReference type="UniPathway" id="UPA00051">
    <property type="reaction ID" value="UER00465"/>
</dbReference>
<dbReference type="PANTHER" id="PTHR43331">
    <property type="entry name" value="HOMOSERINE DEHYDROGENASE"/>
    <property type="match status" value="1"/>
</dbReference>
<dbReference type="InterPro" id="IPR001342">
    <property type="entry name" value="HDH_cat"/>
</dbReference>
<dbReference type="Proteomes" id="UP000471298">
    <property type="component" value="Unassembled WGS sequence"/>
</dbReference>
<comment type="similarity">
    <text evidence="3 14">Belongs to the homoserine dehydrogenase family.</text>
</comment>
<evidence type="ECO:0000256" key="6">
    <source>
        <dbReference type="ARBA" id="ARBA00022605"/>
    </source>
</evidence>
<evidence type="ECO:0000256" key="4">
    <source>
        <dbReference type="ARBA" id="ARBA00013213"/>
    </source>
</evidence>
<evidence type="ECO:0000256" key="10">
    <source>
        <dbReference type="ARBA" id="ARBA00023167"/>
    </source>
</evidence>
<dbReference type="GO" id="GO:0009088">
    <property type="term" value="P:threonine biosynthetic process"/>
    <property type="evidence" value="ECO:0007669"/>
    <property type="project" value="UniProtKB-UniPathway"/>
</dbReference>
<evidence type="ECO:0000256" key="13">
    <source>
        <dbReference type="PIRSR" id="PIRSR000098-2"/>
    </source>
</evidence>
<dbReference type="GO" id="GO:0009086">
    <property type="term" value="P:methionine biosynthetic process"/>
    <property type="evidence" value="ECO:0007669"/>
    <property type="project" value="UniProtKB-KW"/>
</dbReference>
<dbReference type="InterPro" id="IPR016204">
    <property type="entry name" value="HDH"/>
</dbReference>
<dbReference type="InterPro" id="IPR019811">
    <property type="entry name" value="HDH_CS"/>
</dbReference>
<dbReference type="Gene3D" id="3.30.70.260">
    <property type="match status" value="1"/>
</dbReference>
<dbReference type="UniPathway" id="UPA00050">
    <property type="reaction ID" value="UER00063"/>
</dbReference>
<dbReference type="InterPro" id="IPR005106">
    <property type="entry name" value="Asp/hSer_DH_NAD-bd"/>
</dbReference>
<evidence type="ECO:0000313" key="16">
    <source>
        <dbReference type="EMBL" id="MPV85596.1"/>
    </source>
</evidence>
<evidence type="ECO:0000256" key="11">
    <source>
        <dbReference type="ARBA" id="ARBA00049031"/>
    </source>
</evidence>
<name>A0A6N7F168_9GAMM</name>
<sequence length="430" mass="45910">MKTLRLGILGYGTVGQGIVALLQKNQLSWQDKTGCNVVVTAIAKRNWDGIDKPVGIDCINDATAIVNRDDVDVVLELIGGEEAAYELILRAIENNKHVVTANKALIASKGREIFARAAEKGVQVAFEASVAGGIPIIKSLKEGLIANEINSVAGIINGTSNYILTAMRNEGRAFGEVLKEAQDLGYAESDPTFDVEGIDAAHKLTILASIAYGVALDLDKVEIEGISHIAPQDVRYAETLGYRIKHLGVALRRPEGIEIRVHPTLVPETALISKVDGVMNAVRVFGNAVGETLFYGAGAGSLPTASAVMADVLGLVTNLTAGHVSPLGYANNSNHSTRVLPVAEHQSANYLRFSVEDKPGVLADVTRIFANQSISIEALLQQKESDNAVYVPIVIVTPVVNEADLQTAITQIAQLDAVQGDVHRIRVEKF</sequence>
<dbReference type="AlphaFoldDB" id="A0A6N7F168"/>
<evidence type="ECO:0000256" key="12">
    <source>
        <dbReference type="PIRSR" id="PIRSR000098-1"/>
    </source>
</evidence>
<dbReference type="NCBIfam" id="NF004976">
    <property type="entry name" value="PRK06349.1"/>
    <property type="match status" value="1"/>
</dbReference>
<dbReference type="InterPro" id="IPR002912">
    <property type="entry name" value="ACT_dom"/>
</dbReference>
<evidence type="ECO:0000259" key="15">
    <source>
        <dbReference type="PROSITE" id="PS51671"/>
    </source>
</evidence>
<evidence type="ECO:0000256" key="3">
    <source>
        <dbReference type="ARBA" id="ARBA00006753"/>
    </source>
</evidence>
<reference evidence="16 17" key="1">
    <citation type="submission" date="2019-10" db="EMBL/GenBank/DDBJ databases">
        <title>Cardiobacteriales fam. a chemoheterotrophic member of the order Cardiobacteriales, and proposal of Cardiobacteriales fam. nov.</title>
        <authorList>
            <person name="Wang C."/>
        </authorList>
    </citation>
    <scope>NUCLEOTIDE SEQUENCE [LARGE SCALE GENOMIC DNA]</scope>
    <source>
        <strain evidence="16 17">ML27</strain>
    </source>
</reference>
<keyword evidence="10" id="KW-0486">Methionine biosynthesis</keyword>
<dbReference type="EMBL" id="WHNW01000002">
    <property type="protein sequence ID" value="MPV85596.1"/>
    <property type="molecule type" value="Genomic_DNA"/>
</dbReference>
<dbReference type="PROSITE" id="PS01042">
    <property type="entry name" value="HOMOSER_DHGENASE"/>
    <property type="match status" value="1"/>
</dbReference>
<dbReference type="SUPFAM" id="SSF55347">
    <property type="entry name" value="Glyceraldehyde-3-phosphate dehydrogenase-like, C-terminal domain"/>
    <property type="match status" value="1"/>
</dbReference>
<evidence type="ECO:0000256" key="1">
    <source>
        <dbReference type="ARBA" id="ARBA00005056"/>
    </source>
</evidence>
<keyword evidence="7" id="KW-0791">Threonine biosynthesis</keyword>
<dbReference type="Pfam" id="PF03447">
    <property type="entry name" value="NAD_binding_3"/>
    <property type="match status" value="1"/>
</dbReference>
<dbReference type="CDD" id="cd04881">
    <property type="entry name" value="ACT_HSDH-Hom"/>
    <property type="match status" value="1"/>
</dbReference>
<evidence type="ECO:0000256" key="7">
    <source>
        <dbReference type="ARBA" id="ARBA00022697"/>
    </source>
</evidence>
<evidence type="ECO:0000256" key="2">
    <source>
        <dbReference type="ARBA" id="ARBA00005062"/>
    </source>
</evidence>
<dbReference type="Gene3D" id="3.30.360.10">
    <property type="entry name" value="Dihydrodipicolinate Reductase, domain 2"/>
    <property type="match status" value="1"/>
</dbReference>
<dbReference type="PANTHER" id="PTHR43331:SF1">
    <property type="entry name" value="HOMOSERINE DEHYDROGENASE"/>
    <property type="match status" value="1"/>
</dbReference>
<evidence type="ECO:0000256" key="14">
    <source>
        <dbReference type="RuleBase" id="RU004171"/>
    </source>
</evidence>
<dbReference type="FunFam" id="3.30.360.10:FF:000005">
    <property type="entry name" value="Homoserine dehydrogenase"/>
    <property type="match status" value="1"/>
</dbReference>
<dbReference type="PIRSF" id="PIRSF000098">
    <property type="entry name" value="Homoser_dehydrog"/>
    <property type="match status" value="1"/>
</dbReference>
<proteinExistence type="inferred from homology"/>
<comment type="caution">
    <text evidence="16">The sequence shown here is derived from an EMBL/GenBank/DDBJ whole genome shotgun (WGS) entry which is preliminary data.</text>
</comment>
<feature type="binding site" evidence="13">
    <location>
        <position position="188"/>
    </location>
    <ligand>
        <name>L-homoserine</name>
        <dbReference type="ChEBI" id="CHEBI:57476"/>
    </ligand>
</feature>
<comment type="pathway">
    <text evidence="2">Amino-acid biosynthesis; L-methionine biosynthesis via de novo pathway; L-homoserine from L-aspartate: step 3/3.</text>
</comment>
<dbReference type="RefSeq" id="WP_152809004.1">
    <property type="nucleotide sequence ID" value="NZ_WHNW01000002.1"/>
</dbReference>
<feature type="domain" description="ACT" evidence="15">
    <location>
        <begin position="350"/>
        <end position="427"/>
    </location>
</feature>
<comment type="pathway">
    <text evidence="1">Amino-acid biosynthesis; L-threonine biosynthesis; L-threonine from L-aspartate: step 3/5.</text>
</comment>
<evidence type="ECO:0000256" key="5">
    <source>
        <dbReference type="ARBA" id="ARBA00013376"/>
    </source>
</evidence>
<dbReference type="PROSITE" id="PS51671">
    <property type="entry name" value="ACT"/>
    <property type="match status" value="1"/>
</dbReference>
<keyword evidence="17" id="KW-1185">Reference proteome</keyword>
<protein>
    <recommendedName>
        <fullName evidence="5">Homoserine dehydrogenase</fullName>
        <ecNumber evidence="4">1.1.1.3</ecNumber>
    </recommendedName>
</protein>
<dbReference type="InterPro" id="IPR045865">
    <property type="entry name" value="ACT-like_dom_sf"/>
</dbReference>